<sequence>MISLPSNTTNIPGGGGHLRKAKVVKTQNRRAALPAAEQKLGRRAQRQSGRISRLCNPLVSLSSLVVPFLLPECRDLIKLPVFSLRSGSRLGGSSIASEKTNLPRSS</sequence>
<reference evidence="2 3" key="1">
    <citation type="submission" date="2021-06" db="EMBL/GenBank/DDBJ databases">
        <title>Caerostris darwini draft genome.</title>
        <authorList>
            <person name="Kono N."/>
            <person name="Arakawa K."/>
        </authorList>
    </citation>
    <scope>NUCLEOTIDE SEQUENCE [LARGE SCALE GENOMIC DNA]</scope>
</reference>
<feature type="region of interest" description="Disordered" evidence="1">
    <location>
        <begin position="29"/>
        <end position="48"/>
    </location>
</feature>
<feature type="region of interest" description="Disordered" evidence="1">
    <location>
        <begin position="1"/>
        <end position="22"/>
    </location>
</feature>
<feature type="compositionally biased region" description="Polar residues" evidence="1">
    <location>
        <begin position="95"/>
        <end position="106"/>
    </location>
</feature>
<keyword evidence="3" id="KW-1185">Reference proteome</keyword>
<comment type="caution">
    <text evidence="2">The sequence shown here is derived from an EMBL/GenBank/DDBJ whole genome shotgun (WGS) entry which is preliminary data.</text>
</comment>
<feature type="region of interest" description="Disordered" evidence="1">
    <location>
        <begin position="86"/>
        <end position="106"/>
    </location>
</feature>
<protein>
    <submittedName>
        <fullName evidence="2">Uncharacterized protein</fullName>
    </submittedName>
</protein>
<dbReference type="Proteomes" id="UP001054837">
    <property type="component" value="Unassembled WGS sequence"/>
</dbReference>
<accession>A0AAV4WUT5</accession>
<organism evidence="2 3">
    <name type="scientific">Caerostris darwini</name>
    <dbReference type="NCBI Taxonomy" id="1538125"/>
    <lineage>
        <taxon>Eukaryota</taxon>
        <taxon>Metazoa</taxon>
        <taxon>Ecdysozoa</taxon>
        <taxon>Arthropoda</taxon>
        <taxon>Chelicerata</taxon>
        <taxon>Arachnida</taxon>
        <taxon>Araneae</taxon>
        <taxon>Araneomorphae</taxon>
        <taxon>Entelegynae</taxon>
        <taxon>Araneoidea</taxon>
        <taxon>Araneidae</taxon>
        <taxon>Caerostris</taxon>
    </lineage>
</organism>
<evidence type="ECO:0000256" key="1">
    <source>
        <dbReference type="SAM" id="MobiDB-lite"/>
    </source>
</evidence>
<proteinExistence type="predicted"/>
<name>A0AAV4WUT5_9ARAC</name>
<dbReference type="AlphaFoldDB" id="A0AAV4WUT5"/>
<gene>
    <name evidence="2" type="ORF">CDAR_601321</name>
</gene>
<evidence type="ECO:0000313" key="2">
    <source>
        <dbReference type="EMBL" id="GIY86048.1"/>
    </source>
</evidence>
<evidence type="ECO:0000313" key="3">
    <source>
        <dbReference type="Proteomes" id="UP001054837"/>
    </source>
</evidence>
<dbReference type="EMBL" id="BPLQ01015128">
    <property type="protein sequence ID" value="GIY86048.1"/>
    <property type="molecule type" value="Genomic_DNA"/>
</dbReference>
<feature type="compositionally biased region" description="Polar residues" evidence="1">
    <location>
        <begin position="1"/>
        <end position="11"/>
    </location>
</feature>